<feature type="compositionally biased region" description="Basic residues" evidence="1">
    <location>
        <begin position="30"/>
        <end position="39"/>
    </location>
</feature>
<name>A0A8T0G6K5_CERPU</name>
<dbReference type="AlphaFoldDB" id="A0A8T0G6K5"/>
<feature type="compositionally biased region" description="Polar residues" evidence="1">
    <location>
        <begin position="89"/>
        <end position="106"/>
    </location>
</feature>
<organism evidence="2 3">
    <name type="scientific">Ceratodon purpureus</name>
    <name type="common">Fire moss</name>
    <name type="synonym">Dicranum purpureum</name>
    <dbReference type="NCBI Taxonomy" id="3225"/>
    <lineage>
        <taxon>Eukaryota</taxon>
        <taxon>Viridiplantae</taxon>
        <taxon>Streptophyta</taxon>
        <taxon>Embryophyta</taxon>
        <taxon>Bryophyta</taxon>
        <taxon>Bryophytina</taxon>
        <taxon>Bryopsida</taxon>
        <taxon>Dicranidae</taxon>
        <taxon>Pseudoditrichales</taxon>
        <taxon>Ditrichaceae</taxon>
        <taxon>Ceratodon</taxon>
    </lineage>
</organism>
<evidence type="ECO:0000313" key="3">
    <source>
        <dbReference type="Proteomes" id="UP000822688"/>
    </source>
</evidence>
<gene>
    <name evidence="2" type="ORF">KC19_12G128400</name>
</gene>
<dbReference type="Proteomes" id="UP000822688">
    <property type="component" value="Chromosome 12"/>
</dbReference>
<reference evidence="2" key="1">
    <citation type="submission" date="2020-06" db="EMBL/GenBank/DDBJ databases">
        <title>WGS assembly of Ceratodon purpureus strain R40.</title>
        <authorList>
            <person name="Carey S.B."/>
            <person name="Jenkins J."/>
            <person name="Shu S."/>
            <person name="Lovell J.T."/>
            <person name="Sreedasyam A."/>
            <person name="Maumus F."/>
            <person name="Tiley G.P."/>
            <person name="Fernandez-Pozo N."/>
            <person name="Barry K."/>
            <person name="Chen C."/>
            <person name="Wang M."/>
            <person name="Lipzen A."/>
            <person name="Daum C."/>
            <person name="Saski C.A."/>
            <person name="Payton A.C."/>
            <person name="Mcbreen J.C."/>
            <person name="Conrad R.E."/>
            <person name="Kollar L.M."/>
            <person name="Olsson S."/>
            <person name="Huttunen S."/>
            <person name="Landis J.B."/>
            <person name="Wickett N.J."/>
            <person name="Johnson M.G."/>
            <person name="Rensing S.A."/>
            <person name="Grimwood J."/>
            <person name="Schmutz J."/>
            <person name="Mcdaniel S.F."/>
        </authorList>
    </citation>
    <scope>NUCLEOTIDE SEQUENCE</scope>
    <source>
        <strain evidence="2">R40</strain>
    </source>
</reference>
<protein>
    <submittedName>
        <fullName evidence="2">Uncharacterized protein</fullName>
    </submittedName>
</protein>
<feature type="region of interest" description="Disordered" evidence="1">
    <location>
        <begin position="29"/>
        <end position="106"/>
    </location>
</feature>
<dbReference type="EMBL" id="CM026433">
    <property type="protein sequence ID" value="KAG0554896.1"/>
    <property type="molecule type" value="Genomic_DNA"/>
</dbReference>
<evidence type="ECO:0000256" key="1">
    <source>
        <dbReference type="SAM" id="MobiDB-lite"/>
    </source>
</evidence>
<evidence type="ECO:0000313" key="2">
    <source>
        <dbReference type="EMBL" id="KAG0554896.1"/>
    </source>
</evidence>
<accession>A0A8T0G6K5</accession>
<proteinExistence type="predicted"/>
<feature type="compositionally biased region" description="Basic residues" evidence="1">
    <location>
        <begin position="69"/>
        <end position="86"/>
    </location>
</feature>
<comment type="caution">
    <text evidence="2">The sequence shown here is derived from an EMBL/GenBank/DDBJ whole genome shotgun (WGS) entry which is preliminary data.</text>
</comment>
<keyword evidence="3" id="KW-1185">Reference proteome</keyword>
<sequence>MIAAKLTSITTKPLTTATKPLNTNQITKLQKTKTKKLKTPIHPNTKFNKNNVSPAKPTRLVPQNPCTRTHPHTTSKPKLQKLHKKPQLINPTSIKPTGTTETGHGD</sequence>